<comment type="caution">
    <text evidence="2">The sequence shown here is derived from an EMBL/GenBank/DDBJ whole genome shotgun (WGS) entry which is preliminary data.</text>
</comment>
<sequence>MSPPLPVPSKAAIHALRGLAFGTSCAIGVLLEDRRRRISTLRTAIHNAQRLKASRHYHGALEYGTLSLDADDAVLLYNGHNECGDHSSVTPSPWGRSSEDATQNPPEDAPFIPPPERNEGVYYTHAQQAEAPLQQEPIWPSEEPTIPPRKEPPLPQGEPPPTAPAPTTLVKPRLPLRGGTGGWGAKSIKPMNPRPPKKTDPASIARSITETLDSHDEERLERALAKFYTSPDTGYMLESLGDAWLEITARLSKACQLQRRWEDAARVVGRVLEGPKMAESWYFAHDPFPIIDFYLSLDSRECPGAFTRASQLFLATFTEKPLSNYLEVERVGKWLFERALTLGQFDKMHSIYWRVLVQIEGDPTFTAWAIELLSERHDYKNVVKYFLLNFTKLVPDELVFNNTVNHVVNAVEAMKGLKASQVFRAYARMKTLGDGSLRTGWVMQLLQAHWKRHEDFSRSKELFDEARSLGLLDRVAHPQGVYCVMVEIAIRADKVDVATAYYDELVVLFPDMASDVQLKGYFALAKAKAGDWEGVYRDFTEMHSNSHRQQDEYNEAFISVLKVFLIDHPVADVQDFITIYTRDLHVGMHRYIVTLVANKYGQCRDVSGFLDWLKYCSEAGFAPDPVFCNAVLHNCRTQWKFSFKELVDFVSAMRQVNPSITDDSTERILSQSARAAGMKIDNKRGRRVGVFVNKLAYVGRSMNNRDVYEAMNQEIGCGNHAAAVSIYKRAMRFGMPFCSHCFRLAITAALELNGAGPAFDLISNAHAQGQDVTSAVSVFIRHQIDNFRAGAGDIIQHIQNLISRFEALHITIDASALTHTALVCVKLGQHSKAVTLCQIAMARSGAPANPCFSRQCYRALLMAYSQTLDVRGMDSLMAALWDGQQCRFGLEKQTLVALRSTLKQVRSYGDGPLALSMQDILERAIAYAKRQRVQNTEERRVIRQETLRIMNDALADFQERGLMEEVRDEEVEEDEDEDEEEDDWDGYKGVAGTGEVEEDKDDDDDTVASVYRDQPP</sequence>
<evidence type="ECO:0000256" key="1">
    <source>
        <dbReference type="SAM" id="MobiDB-lite"/>
    </source>
</evidence>
<feature type="compositionally biased region" description="Acidic residues" evidence="1">
    <location>
        <begin position="966"/>
        <end position="984"/>
    </location>
</feature>
<evidence type="ECO:0000313" key="3">
    <source>
        <dbReference type="Proteomes" id="UP001320420"/>
    </source>
</evidence>
<keyword evidence="3" id="KW-1185">Reference proteome</keyword>
<feature type="compositionally biased region" description="Acidic residues" evidence="1">
    <location>
        <begin position="995"/>
        <end position="1006"/>
    </location>
</feature>
<feature type="region of interest" description="Disordered" evidence="1">
    <location>
        <begin position="83"/>
        <end position="118"/>
    </location>
</feature>
<evidence type="ECO:0000313" key="2">
    <source>
        <dbReference type="EMBL" id="KAK7745740.1"/>
    </source>
</evidence>
<proteinExistence type="predicted"/>
<feature type="region of interest" description="Disordered" evidence="1">
    <location>
        <begin position="132"/>
        <end position="203"/>
    </location>
</feature>
<organism evidence="2 3">
    <name type="scientific">Diatrype stigma</name>
    <dbReference type="NCBI Taxonomy" id="117547"/>
    <lineage>
        <taxon>Eukaryota</taxon>
        <taxon>Fungi</taxon>
        <taxon>Dikarya</taxon>
        <taxon>Ascomycota</taxon>
        <taxon>Pezizomycotina</taxon>
        <taxon>Sordariomycetes</taxon>
        <taxon>Xylariomycetidae</taxon>
        <taxon>Xylariales</taxon>
        <taxon>Diatrypaceae</taxon>
        <taxon>Diatrype</taxon>
    </lineage>
</organism>
<gene>
    <name evidence="2" type="ORF">SLS62_009621</name>
</gene>
<protein>
    <submittedName>
        <fullName evidence="2">Uncharacterized protein</fullName>
    </submittedName>
</protein>
<dbReference type="AlphaFoldDB" id="A0AAN9UCQ4"/>
<feature type="compositionally biased region" description="Pro residues" evidence="1">
    <location>
        <begin position="153"/>
        <end position="164"/>
    </location>
</feature>
<dbReference type="EMBL" id="JAKJXP020000104">
    <property type="protein sequence ID" value="KAK7745740.1"/>
    <property type="molecule type" value="Genomic_DNA"/>
</dbReference>
<accession>A0AAN9UCQ4</accession>
<name>A0AAN9UCQ4_9PEZI</name>
<dbReference type="Proteomes" id="UP001320420">
    <property type="component" value="Unassembled WGS sequence"/>
</dbReference>
<feature type="region of interest" description="Disordered" evidence="1">
    <location>
        <begin position="960"/>
        <end position="1016"/>
    </location>
</feature>
<reference evidence="2 3" key="1">
    <citation type="submission" date="2024-02" db="EMBL/GenBank/DDBJ databases">
        <title>De novo assembly and annotation of 12 fungi associated with fruit tree decline syndrome in Ontario, Canada.</title>
        <authorList>
            <person name="Sulman M."/>
            <person name="Ellouze W."/>
            <person name="Ilyukhin E."/>
        </authorList>
    </citation>
    <scope>NUCLEOTIDE SEQUENCE [LARGE SCALE GENOMIC DNA]</scope>
    <source>
        <strain evidence="2 3">M11/M66-122</strain>
    </source>
</reference>